<dbReference type="EMBL" id="JABFCR010000033">
    <property type="protein sequence ID" value="NNU34128.1"/>
    <property type="molecule type" value="Genomic_DNA"/>
</dbReference>
<keyword evidence="2" id="KW-1185">Reference proteome</keyword>
<dbReference type="RefSeq" id="WP_175269813.1">
    <property type="nucleotide sequence ID" value="NZ_JABFCR010000033.1"/>
</dbReference>
<evidence type="ECO:0000313" key="2">
    <source>
        <dbReference type="Proteomes" id="UP000566071"/>
    </source>
</evidence>
<comment type="caution">
    <text evidence="1">The sequence shown here is derived from an EMBL/GenBank/DDBJ whole genome shotgun (WGS) entry which is preliminary data.</text>
</comment>
<protein>
    <submittedName>
        <fullName evidence="1">Uncharacterized protein</fullName>
    </submittedName>
</protein>
<sequence length="98" mass="10717">MIDIKRVANKTKPQVLASASRQYDEQVGARSFSFTAKSPANTVNAMRILLPAQAKNITLTDSKGQTITDVKSLWDVSSKTLFLSFDNSPDGIKVSLGW</sequence>
<gene>
    <name evidence="1" type="ORF">HK413_08185</name>
</gene>
<proteinExistence type="predicted"/>
<dbReference type="Proteomes" id="UP000566071">
    <property type="component" value="Unassembled WGS sequence"/>
</dbReference>
<evidence type="ECO:0000313" key="1">
    <source>
        <dbReference type="EMBL" id="NNU34128.1"/>
    </source>
</evidence>
<reference evidence="1 2" key="1">
    <citation type="submission" date="2020-05" db="EMBL/GenBank/DDBJ databases">
        <authorList>
            <person name="Khan S.A."/>
            <person name="Jeon C.O."/>
            <person name="Chun B.H."/>
        </authorList>
    </citation>
    <scope>NUCLEOTIDE SEQUENCE [LARGE SCALE GENOMIC DNA]</scope>
    <source>
        <strain evidence="1 2">S1162</strain>
    </source>
</reference>
<name>A0ABX1W3E5_9SPHI</name>
<organism evidence="1 2">
    <name type="scientific">Mucilaginibacter humi</name>
    <dbReference type="NCBI Taxonomy" id="2732510"/>
    <lineage>
        <taxon>Bacteria</taxon>
        <taxon>Pseudomonadati</taxon>
        <taxon>Bacteroidota</taxon>
        <taxon>Sphingobacteriia</taxon>
        <taxon>Sphingobacteriales</taxon>
        <taxon>Sphingobacteriaceae</taxon>
        <taxon>Mucilaginibacter</taxon>
    </lineage>
</organism>
<accession>A0ABX1W3E5</accession>